<evidence type="ECO:0000313" key="1">
    <source>
        <dbReference type="EMBL" id="DAD80652.1"/>
    </source>
</evidence>
<protein>
    <submittedName>
        <fullName evidence="1">Uncharacterized protein</fullName>
    </submittedName>
</protein>
<sequence length="83" mass="9647">MDGMIRAGKLCEFVEGLVKRYNDEQREKVIWEVWLHRVFDKPFPEFVEELEKGKEKPVSNEQVLEIVEDSKAILGTVIPMAAK</sequence>
<reference evidence="1" key="1">
    <citation type="journal article" date="2021" name="Proc. Natl. Acad. Sci. U.S.A.">
        <title>A Catalog of Tens of Thousands of Viruses from Human Metagenomes Reveals Hidden Associations with Chronic Diseases.</title>
        <authorList>
            <person name="Tisza M.J."/>
            <person name="Buck C.B."/>
        </authorList>
    </citation>
    <scope>NUCLEOTIDE SEQUENCE</scope>
    <source>
        <strain evidence="1">CtS1E53</strain>
    </source>
</reference>
<name>A0A8S5MEK2_9CAUD</name>
<dbReference type="EMBL" id="BK014885">
    <property type="protein sequence ID" value="DAD80652.1"/>
    <property type="molecule type" value="Genomic_DNA"/>
</dbReference>
<organism evidence="1">
    <name type="scientific">Siphoviridae sp. ctS1E53</name>
    <dbReference type="NCBI Taxonomy" id="2826340"/>
    <lineage>
        <taxon>Viruses</taxon>
        <taxon>Duplodnaviria</taxon>
        <taxon>Heunggongvirae</taxon>
        <taxon>Uroviricota</taxon>
        <taxon>Caudoviricetes</taxon>
    </lineage>
</organism>
<accession>A0A8S5MEK2</accession>
<proteinExistence type="predicted"/>